<dbReference type="AlphaFoldDB" id="A0A2D1U4B0"/>
<dbReference type="SUPFAM" id="SSF54593">
    <property type="entry name" value="Glyoxalase/Bleomycin resistance protein/Dihydroxybiphenyl dioxygenase"/>
    <property type="match status" value="1"/>
</dbReference>
<dbReference type="CDD" id="cd06588">
    <property type="entry name" value="PhnB_like"/>
    <property type="match status" value="1"/>
</dbReference>
<dbReference type="PANTHER" id="PTHR33990:SF1">
    <property type="entry name" value="PROTEIN YJDN"/>
    <property type="match status" value="1"/>
</dbReference>
<dbReference type="InterPro" id="IPR029068">
    <property type="entry name" value="Glyas_Bleomycin-R_OHBP_Dase"/>
</dbReference>
<name>A0A2D1U4B0_9SPHI</name>
<gene>
    <name evidence="2" type="ORF">CPT03_08130</name>
</gene>
<keyword evidence="3" id="KW-1185">Reference proteome</keyword>
<protein>
    <submittedName>
        <fullName evidence="2">VOC family protein</fullName>
    </submittedName>
</protein>
<dbReference type="Gene3D" id="3.10.180.10">
    <property type="entry name" value="2,3-Dihydroxybiphenyl 1,2-Dioxygenase, domain 1"/>
    <property type="match status" value="1"/>
</dbReference>
<dbReference type="PANTHER" id="PTHR33990">
    <property type="entry name" value="PROTEIN YJDN-RELATED"/>
    <property type="match status" value="1"/>
</dbReference>
<feature type="domain" description="Glyoxalase/fosfomycin resistance/dioxygenase" evidence="1">
    <location>
        <begin position="5"/>
        <end position="135"/>
    </location>
</feature>
<accession>A0A2D1U4B0</accession>
<dbReference type="InterPro" id="IPR028973">
    <property type="entry name" value="PhnB-like"/>
</dbReference>
<sequence>MAILNSYLNFDGDAEAAFNFYKSVFGGEFLALTRFKEIPECELMSPEDQEKIMHISLPIGDLSVLMATDILRSLGQTLNPGNNSYISISADTEEEALRLFKGLSTDGVVTIPLEKSFWGSFFGMFTDKFGIQWMINYDFK</sequence>
<dbReference type="Proteomes" id="UP000223749">
    <property type="component" value="Chromosome"/>
</dbReference>
<organism evidence="2 3">
    <name type="scientific">Pedobacter ginsengisoli</name>
    <dbReference type="NCBI Taxonomy" id="363852"/>
    <lineage>
        <taxon>Bacteria</taxon>
        <taxon>Pseudomonadati</taxon>
        <taxon>Bacteroidota</taxon>
        <taxon>Sphingobacteriia</taxon>
        <taxon>Sphingobacteriales</taxon>
        <taxon>Sphingobacteriaceae</taxon>
        <taxon>Pedobacter</taxon>
    </lineage>
</organism>
<dbReference type="Pfam" id="PF00903">
    <property type="entry name" value="Glyoxalase"/>
    <property type="match status" value="1"/>
</dbReference>
<dbReference type="EMBL" id="CP024091">
    <property type="protein sequence ID" value="ATP56443.1"/>
    <property type="molecule type" value="Genomic_DNA"/>
</dbReference>
<dbReference type="RefSeq" id="WP_099438385.1">
    <property type="nucleotide sequence ID" value="NZ_CP024091.1"/>
</dbReference>
<dbReference type="OrthoDB" id="9795306at2"/>
<dbReference type="KEGG" id="pgs:CPT03_08130"/>
<evidence type="ECO:0000259" key="1">
    <source>
        <dbReference type="Pfam" id="PF00903"/>
    </source>
</evidence>
<proteinExistence type="predicted"/>
<reference evidence="2 3" key="1">
    <citation type="submission" date="2017-10" db="EMBL/GenBank/DDBJ databases">
        <title>Whole genome of Pedobacter ginsengisoli T01R-27 isolated from tomato rhizosphere.</title>
        <authorList>
            <person name="Weon H.-Y."/>
            <person name="Lee S.A."/>
            <person name="Sang M.K."/>
            <person name="Song J."/>
        </authorList>
    </citation>
    <scope>NUCLEOTIDE SEQUENCE [LARGE SCALE GENOMIC DNA]</scope>
    <source>
        <strain evidence="2 3">T01R-27</strain>
    </source>
</reference>
<dbReference type="InterPro" id="IPR004360">
    <property type="entry name" value="Glyas_Fos-R_dOase_dom"/>
</dbReference>
<evidence type="ECO:0000313" key="3">
    <source>
        <dbReference type="Proteomes" id="UP000223749"/>
    </source>
</evidence>
<evidence type="ECO:0000313" key="2">
    <source>
        <dbReference type="EMBL" id="ATP56443.1"/>
    </source>
</evidence>